<dbReference type="GO" id="GO:0005634">
    <property type="term" value="C:nucleus"/>
    <property type="evidence" value="ECO:0007669"/>
    <property type="project" value="TreeGrafter"/>
</dbReference>
<accession>A0A401GG47</accession>
<dbReference type="FunCoup" id="A0A401GG47">
    <property type="interactions" value="163"/>
</dbReference>
<feature type="compositionally biased region" description="Basic and acidic residues" evidence="3">
    <location>
        <begin position="921"/>
        <end position="931"/>
    </location>
</feature>
<feature type="compositionally biased region" description="Polar residues" evidence="3">
    <location>
        <begin position="418"/>
        <end position="466"/>
    </location>
</feature>
<feature type="region of interest" description="Disordered" evidence="3">
    <location>
        <begin position="887"/>
        <end position="931"/>
    </location>
</feature>
<proteinExistence type="predicted"/>
<gene>
    <name evidence="6" type="ORF">SCP_0308900</name>
</gene>
<feature type="compositionally biased region" description="Basic and acidic residues" evidence="3">
    <location>
        <begin position="268"/>
        <end position="289"/>
    </location>
</feature>
<dbReference type="InterPro" id="IPR057962">
    <property type="entry name" value="SPT23_MGA2_DBD"/>
</dbReference>
<evidence type="ECO:0000256" key="3">
    <source>
        <dbReference type="SAM" id="MobiDB-lite"/>
    </source>
</evidence>
<dbReference type="PANTHER" id="PTHR23335">
    <property type="entry name" value="CALMODULIN-BINDING TRANSCRIPTION ACTIVATOR CAMTA"/>
    <property type="match status" value="1"/>
</dbReference>
<evidence type="ECO:0000256" key="4">
    <source>
        <dbReference type="SAM" id="Phobius"/>
    </source>
</evidence>
<dbReference type="InParanoid" id="A0A401GG47"/>
<feature type="repeat" description="ANK" evidence="2">
    <location>
        <begin position="765"/>
        <end position="797"/>
    </location>
</feature>
<feature type="region of interest" description="Disordered" evidence="3">
    <location>
        <begin position="79"/>
        <end position="135"/>
    </location>
</feature>
<keyword evidence="1 2" id="KW-0040">ANK repeat</keyword>
<dbReference type="STRING" id="139825.A0A401GG47"/>
<dbReference type="Gene3D" id="2.60.40.10">
    <property type="entry name" value="Immunoglobulins"/>
    <property type="match status" value="1"/>
</dbReference>
<dbReference type="OrthoDB" id="71307at2759"/>
<evidence type="ECO:0000259" key="5">
    <source>
        <dbReference type="SMART" id="SM00429"/>
    </source>
</evidence>
<keyword evidence="4" id="KW-0812">Transmembrane</keyword>
<reference evidence="6 7" key="1">
    <citation type="journal article" date="2018" name="Sci. Rep.">
        <title>Genome sequence of the cauliflower mushroom Sparassis crispa (Hanabiratake) and its association with beneficial usage.</title>
        <authorList>
            <person name="Kiyama R."/>
            <person name="Furutani Y."/>
            <person name="Kawaguchi K."/>
            <person name="Nakanishi T."/>
        </authorList>
    </citation>
    <scope>NUCLEOTIDE SEQUENCE [LARGE SCALE GENOMIC DNA]</scope>
</reference>
<feature type="compositionally biased region" description="Basic residues" evidence="3">
    <location>
        <begin position="887"/>
        <end position="902"/>
    </location>
</feature>
<evidence type="ECO:0000256" key="1">
    <source>
        <dbReference type="ARBA" id="ARBA00023043"/>
    </source>
</evidence>
<sequence length="1172" mass="127404">MSSSSTTACSRSPSPSPATPDSSDTLEPVVTQEELVAWCNSLSSGFLVGDEAQFLDNDKREQGQILDLEDLLQVTAYEDSPPPAQEYKFPSPDSAALSGASSPSSLEISDLLARPRGSGSMKPIPPPPSQPRRDPSIVAQRVVYPSKDSCYNLPILIPSIPEGGTKSRVETQVRLTVDLAHASASSGEPFKYDRVGSWKWLRLPKGTSTKRRTRKEGKVETQVDDTLYLTAEVTCASSPHTPVTCCASCQTREAKRVARKIAARVRPARSDSDSPDEARTIPGRGKHEDTSNLLQFNCPEVMDFSTGSVVLPLRITCYCRHHREKVGFNVHFSMLDRTGRIVGTGTTRPIMITDDHKSTGVNSKSATLLGGFERSQIDRSSRVAGDSEKRPTKRKIREGSDRTKKRTKPYDVGRSAGRGSQNTSDGSLDSPKTPSSTFVSRPTSPLHSLASSVLSQPGPSRQLTSSRLDHSRTHSASTAVEPVFDISQSVGQLSSTRFDPDISLPSQISVQSVSLDQLANSFLPTTPSSPIPLALNPVQTLNVPRPPSMSFTLFKHDPPPSISSLPPPRIHRLIPSSGPTYGGIEVTVLGANFHTSMQLNCVFGGSPASSTQRWSDNTLVCLLPPSTNPGVVPVWFDGIPKEENGTPACLFAYTDETDRALMELALQVVGLKMTGKIEDARNVAMRIVSNTDSNDSGSGIAASDAMQLANDSATRSLDIRRVLLSRAGDNGDFESLILDFLSILDVPVPVQTASLSSSISHQSGSGQTLLHLATFLNFPTLVSFLVSHEIDVDARDRNGCTALCLAAIVKSTQCAKILTDAGASFDIVNAWGKTPAQIAPSGFFDFVSSESGHTDQGCDADDSLDDESAWGDVEDHTDDEVEVKQVRRHHPRKFLHRMRKTIHPPAESDKDTEQRPAATQKSEEKKELKLQDEKQAVAPFMETLFRTLAQLQHPQGMIPNMPNLPPLHLPQIRGIPGIPAWNALSQMPAVFPVFVPIPALSAIFGEKRAGEVQSEGTPGTNGQAWLGMLTVQDWRAIWEKWMTQVSMSAKETTEFPPPAYTPRSEGTDATAVEVREDDLPSVGASSATADRVVARHVGYNEDMPIPEQEVNAYAYRPARKPSRRSQKKSDRMLVLFWIPILLIGVAWAFLHFARVAFHATRAVVGYKAGLRV</sequence>
<dbReference type="SMART" id="SM00429">
    <property type="entry name" value="IPT"/>
    <property type="match status" value="1"/>
</dbReference>
<dbReference type="Pfam" id="PF12796">
    <property type="entry name" value="Ank_2"/>
    <property type="match status" value="1"/>
</dbReference>
<protein>
    <recommendedName>
        <fullName evidence="5">IPT/TIG domain-containing protein</fullName>
    </recommendedName>
</protein>
<organism evidence="6 7">
    <name type="scientific">Sparassis crispa</name>
    <dbReference type="NCBI Taxonomy" id="139825"/>
    <lineage>
        <taxon>Eukaryota</taxon>
        <taxon>Fungi</taxon>
        <taxon>Dikarya</taxon>
        <taxon>Basidiomycota</taxon>
        <taxon>Agaricomycotina</taxon>
        <taxon>Agaricomycetes</taxon>
        <taxon>Polyporales</taxon>
        <taxon>Sparassidaceae</taxon>
        <taxon>Sparassis</taxon>
    </lineage>
</organism>
<dbReference type="RefSeq" id="XP_027612077.1">
    <property type="nucleotide sequence ID" value="XM_027756276.1"/>
</dbReference>
<dbReference type="SUPFAM" id="SSF48403">
    <property type="entry name" value="Ankyrin repeat"/>
    <property type="match status" value="1"/>
</dbReference>
<feature type="region of interest" description="Disordered" evidence="3">
    <location>
        <begin position="265"/>
        <end position="289"/>
    </location>
</feature>
<dbReference type="InterPro" id="IPR013783">
    <property type="entry name" value="Ig-like_fold"/>
</dbReference>
<feature type="transmembrane region" description="Helical" evidence="4">
    <location>
        <begin position="1132"/>
        <end position="1150"/>
    </location>
</feature>
<dbReference type="Gene3D" id="1.25.40.20">
    <property type="entry name" value="Ankyrin repeat-containing domain"/>
    <property type="match status" value="1"/>
</dbReference>
<dbReference type="GO" id="GO:0003712">
    <property type="term" value="F:transcription coregulator activity"/>
    <property type="evidence" value="ECO:0007669"/>
    <property type="project" value="TreeGrafter"/>
</dbReference>
<feature type="compositionally biased region" description="Low complexity" evidence="3">
    <location>
        <begin position="90"/>
        <end position="105"/>
    </location>
</feature>
<dbReference type="InterPro" id="IPR002909">
    <property type="entry name" value="IPT_dom"/>
</dbReference>
<dbReference type="EMBL" id="BFAD01000003">
    <property type="protein sequence ID" value="GBE81164.1"/>
    <property type="molecule type" value="Genomic_DNA"/>
</dbReference>
<dbReference type="SUPFAM" id="SSF81296">
    <property type="entry name" value="E set domains"/>
    <property type="match status" value="1"/>
</dbReference>
<name>A0A401GG47_9APHY</name>
<evidence type="ECO:0000313" key="7">
    <source>
        <dbReference type="Proteomes" id="UP000287166"/>
    </source>
</evidence>
<dbReference type="Pfam" id="PF01833">
    <property type="entry name" value="TIG"/>
    <property type="match status" value="1"/>
</dbReference>
<feature type="compositionally biased region" description="Basic and acidic residues" evidence="3">
    <location>
        <begin position="375"/>
        <end position="390"/>
    </location>
</feature>
<evidence type="ECO:0000313" key="6">
    <source>
        <dbReference type="EMBL" id="GBE81164.1"/>
    </source>
</evidence>
<dbReference type="InterPro" id="IPR036770">
    <property type="entry name" value="Ankyrin_rpt-contain_sf"/>
</dbReference>
<evidence type="ECO:0000256" key="2">
    <source>
        <dbReference type="PROSITE-ProRule" id="PRU00023"/>
    </source>
</evidence>
<dbReference type="PROSITE" id="PS50088">
    <property type="entry name" value="ANK_REPEAT"/>
    <property type="match status" value="1"/>
</dbReference>
<feature type="region of interest" description="Disordered" evidence="3">
    <location>
        <begin position="350"/>
        <end position="480"/>
    </location>
</feature>
<dbReference type="Pfam" id="PF25603">
    <property type="entry name" value="SPT23_MGA2_DBD"/>
    <property type="match status" value="1"/>
</dbReference>
<dbReference type="PANTHER" id="PTHR23335:SF1">
    <property type="entry name" value="CALMODULIN-BINDING TRANSCRIPTION ACTIVATOR, ISOFORM F"/>
    <property type="match status" value="1"/>
</dbReference>
<feature type="domain" description="IPT/TIG" evidence="5">
    <location>
        <begin position="567"/>
        <end position="654"/>
    </location>
</feature>
<dbReference type="PROSITE" id="PS50297">
    <property type="entry name" value="ANK_REP_REGION"/>
    <property type="match status" value="1"/>
</dbReference>
<comment type="caution">
    <text evidence="6">The sequence shown here is derived from an EMBL/GenBank/DDBJ whole genome shotgun (WGS) entry which is preliminary data.</text>
</comment>
<dbReference type="SMART" id="SM00248">
    <property type="entry name" value="ANK"/>
    <property type="match status" value="2"/>
</dbReference>
<dbReference type="GeneID" id="38778081"/>
<dbReference type="GO" id="GO:0006357">
    <property type="term" value="P:regulation of transcription by RNA polymerase II"/>
    <property type="evidence" value="ECO:0007669"/>
    <property type="project" value="TreeGrafter"/>
</dbReference>
<feature type="compositionally biased region" description="Low complexity" evidence="3">
    <location>
        <begin position="1"/>
        <end position="25"/>
    </location>
</feature>
<dbReference type="Proteomes" id="UP000287166">
    <property type="component" value="Unassembled WGS sequence"/>
</dbReference>
<dbReference type="CDD" id="cd00102">
    <property type="entry name" value="IPT"/>
    <property type="match status" value="1"/>
</dbReference>
<dbReference type="AlphaFoldDB" id="A0A401GG47"/>
<feature type="region of interest" description="Disordered" evidence="3">
    <location>
        <begin position="1"/>
        <end position="28"/>
    </location>
</feature>
<keyword evidence="7" id="KW-1185">Reference proteome</keyword>
<keyword evidence="4" id="KW-0472">Membrane</keyword>
<dbReference type="InterPro" id="IPR002110">
    <property type="entry name" value="Ankyrin_rpt"/>
</dbReference>
<dbReference type="InterPro" id="IPR014756">
    <property type="entry name" value="Ig_E-set"/>
</dbReference>
<keyword evidence="4" id="KW-1133">Transmembrane helix</keyword>
<dbReference type="GO" id="GO:0003690">
    <property type="term" value="F:double-stranded DNA binding"/>
    <property type="evidence" value="ECO:0007669"/>
    <property type="project" value="TreeGrafter"/>
</dbReference>